<comment type="caution">
    <text evidence="2">The sequence shown here is derived from an EMBL/GenBank/DDBJ whole genome shotgun (WGS) entry which is preliminary data.</text>
</comment>
<dbReference type="GO" id="GO:0008803">
    <property type="term" value="F:bis(5'-nucleosyl)-tetraphosphatase (symmetrical) activity"/>
    <property type="evidence" value="ECO:0007669"/>
    <property type="project" value="TreeGrafter"/>
</dbReference>
<reference evidence="3" key="1">
    <citation type="submission" date="2017-04" db="EMBL/GenBank/DDBJ databases">
        <title>Function of individual gut microbiota members based on whole genome sequencing of pure cultures obtained from chicken caecum.</title>
        <authorList>
            <person name="Medvecky M."/>
            <person name="Cejkova D."/>
            <person name="Polansky O."/>
            <person name="Karasova D."/>
            <person name="Kubasova T."/>
            <person name="Cizek A."/>
            <person name="Rychlik I."/>
        </authorList>
    </citation>
    <scope>NUCLEOTIDE SEQUENCE [LARGE SCALE GENOMIC DNA]</scope>
    <source>
        <strain evidence="3">An178</strain>
    </source>
</reference>
<dbReference type="AlphaFoldDB" id="A0A1Y4LZQ1"/>
<evidence type="ECO:0000313" key="3">
    <source>
        <dbReference type="Proteomes" id="UP000195447"/>
    </source>
</evidence>
<dbReference type="Proteomes" id="UP000195447">
    <property type="component" value="Unassembled WGS sequence"/>
</dbReference>
<sequence>MDRSVKVKRLQSPSRGRTICISDIHGNLNIYKKLLNKVKYQPGIDRLMLLGDLVEKGEKNLETLHFVMNQAKHEDVHVIMGNCDFICKNVLFAYRLDFLKDVLLQRKQSLIHEMANQIGISLDINTDMSWYTHEIRKHFLDELCFCNDLPHVIDTDSHIYAHAAIMNETTFGDDFREVMTTHFFLNKNMHFHKKVIVGHLPVTEYCHSIASFDPIYDGSTNVYSIDGGNVVKKAGQLNALIFDKNIVNVESVDELPEVEVIETVLEHNQIPLFVTWNTSQIKVLKTTSKQSLVYNSFLNRTFWVENEFIQDFKATDYTNYQIPLTKGETVKLVCLYQNKAQVKKNGVLGWTYQKNLKI</sequence>
<organism evidence="2 3">
    <name type="scientific">Faecalitalea cylindroides</name>
    <dbReference type="NCBI Taxonomy" id="39483"/>
    <lineage>
        <taxon>Bacteria</taxon>
        <taxon>Bacillati</taxon>
        <taxon>Bacillota</taxon>
        <taxon>Erysipelotrichia</taxon>
        <taxon>Erysipelotrichales</taxon>
        <taxon>Erysipelotrichaceae</taxon>
        <taxon>Faecalitalea</taxon>
    </lineage>
</organism>
<dbReference type="InterPro" id="IPR004843">
    <property type="entry name" value="Calcineurin-like_PHP"/>
</dbReference>
<dbReference type="GO" id="GO:0005737">
    <property type="term" value="C:cytoplasm"/>
    <property type="evidence" value="ECO:0007669"/>
    <property type="project" value="TreeGrafter"/>
</dbReference>
<dbReference type="EMBL" id="NFKM01000006">
    <property type="protein sequence ID" value="OUP61139.1"/>
    <property type="molecule type" value="Genomic_DNA"/>
</dbReference>
<protein>
    <recommendedName>
        <fullName evidence="1">Calcineurin-like phosphoesterase domain-containing protein</fullName>
    </recommendedName>
</protein>
<keyword evidence="3" id="KW-1185">Reference proteome</keyword>
<dbReference type="GO" id="GO:0016791">
    <property type="term" value="F:phosphatase activity"/>
    <property type="evidence" value="ECO:0007669"/>
    <property type="project" value="TreeGrafter"/>
</dbReference>
<dbReference type="Gene3D" id="3.60.21.10">
    <property type="match status" value="1"/>
</dbReference>
<dbReference type="PANTHER" id="PTHR42850">
    <property type="entry name" value="METALLOPHOSPHOESTERASE"/>
    <property type="match status" value="1"/>
</dbReference>
<dbReference type="Pfam" id="PF00149">
    <property type="entry name" value="Metallophos"/>
    <property type="match status" value="1"/>
</dbReference>
<name>A0A1Y4LZQ1_9FIRM</name>
<accession>A0A1Y4LZQ1</accession>
<gene>
    <name evidence="2" type="ORF">B5F14_04320</name>
</gene>
<feature type="domain" description="Calcineurin-like phosphoesterase" evidence="1">
    <location>
        <begin position="17"/>
        <end position="203"/>
    </location>
</feature>
<dbReference type="GO" id="GO:0110154">
    <property type="term" value="P:RNA decapping"/>
    <property type="evidence" value="ECO:0007669"/>
    <property type="project" value="TreeGrafter"/>
</dbReference>
<dbReference type="RefSeq" id="WP_087158467.1">
    <property type="nucleotide sequence ID" value="NZ_NFKM01000006.1"/>
</dbReference>
<evidence type="ECO:0000259" key="1">
    <source>
        <dbReference type="Pfam" id="PF00149"/>
    </source>
</evidence>
<dbReference type="InterPro" id="IPR029052">
    <property type="entry name" value="Metallo-depent_PP-like"/>
</dbReference>
<dbReference type="InterPro" id="IPR050126">
    <property type="entry name" value="Ap4A_hydrolase"/>
</dbReference>
<dbReference type="SUPFAM" id="SSF56300">
    <property type="entry name" value="Metallo-dependent phosphatases"/>
    <property type="match status" value="1"/>
</dbReference>
<proteinExistence type="predicted"/>
<dbReference type="PANTHER" id="PTHR42850:SF4">
    <property type="entry name" value="ZINC-DEPENDENT ENDOPOLYPHOSPHATASE"/>
    <property type="match status" value="1"/>
</dbReference>
<evidence type="ECO:0000313" key="2">
    <source>
        <dbReference type="EMBL" id="OUP61139.1"/>
    </source>
</evidence>